<feature type="domain" description="Response regulatory" evidence="2">
    <location>
        <begin position="4"/>
        <end position="135"/>
    </location>
</feature>
<sequence length="137" mass="15960">MKINYMLIDDREIDLFINQKIIEKFSTESNFKTFTKAKLALEYLDSLDNQASLESMFFPDIILLDINMPEMNGFQFLNKFSELNSEKLNTIKIYMLSSTTNLKDIIDAEQHSACSGFIDKPLSVRRIQQITQEFVLD</sequence>
<dbReference type="GO" id="GO:0000160">
    <property type="term" value="P:phosphorelay signal transduction system"/>
    <property type="evidence" value="ECO:0007669"/>
    <property type="project" value="InterPro"/>
</dbReference>
<accession>A0A1T5CE72</accession>
<dbReference type="InterPro" id="IPR011006">
    <property type="entry name" value="CheY-like_superfamily"/>
</dbReference>
<dbReference type="PROSITE" id="PS50110">
    <property type="entry name" value="RESPONSE_REGULATORY"/>
    <property type="match status" value="1"/>
</dbReference>
<dbReference type="STRING" id="561365.SAMN05660866_02225"/>
<dbReference type="RefSeq" id="WP_079512675.1">
    <property type="nucleotide sequence ID" value="NZ_FUYL01000006.1"/>
</dbReference>
<protein>
    <submittedName>
        <fullName evidence="3">Response regulator receiver domain-containing protein</fullName>
    </submittedName>
</protein>
<dbReference type="InterPro" id="IPR001789">
    <property type="entry name" value="Sig_transdc_resp-reg_receiver"/>
</dbReference>
<organism evidence="3 4">
    <name type="scientific">Maribacter arcticus</name>
    <dbReference type="NCBI Taxonomy" id="561365"/>
    <lineage>
        <taxon>Bacteria</taxon>
        <taxon>Pseudomonadati</taxon>
        <taxon>Bacteroidota</taxon>
        <taxon>Flavobacteriia</taxon>
        <taxon>Flavobacteriales</taxon>
        <taxon>Flavobacteriaceae</taxon>
        <taxon>Maribacter</taxon>
    </lineage>
</organism>
<evidence type="ECO:0000313" key="3">
    <source>
        <dbReference type="EMBL" id="SKB57719.1"/>
    </source>
</evidence>
<evidence type="ECO:0000259" key="2">
    <source>
        <dbReference type="PROSITE" id="PS50110"/>
    </source>
</evidence>
<dbReference type="PANTHER" id="PTHR44520:SF2">
    <property type="entry name" value="RESPONSE REGULATOR RCP1"/>
    <property type="match status" value="1"/>
</dbReference>
<keyword evidence="1" id="KW-0597">Phosphoprotein</keyword>
<keyword evidence="4" id="KW-1185">Reference proteome</keyword>
<dbReference type="EMBL" id="FUYL01000006">
    <property type="protein sequence ID" value="SKB57719.1"/>
    <property type="molecule type" value="Genomic_DNA"/>
</dbReference>
<dbReference type="SUPFAM" id="SSF52172">
    <property type="entry name" value="CheY-like"/>
    <property type="match status" value="1"/>
</dbReference>
<dbReference type="Pfam" id="PF00072">
    <property type="entry name" value="Response_reg"/>
    <property type="match status" value="1"/>
</dbReference>
<dbReference type="Proteomes" id="UP000190339">
    <property type="component" value="Unassembled WGS sequence"/>
</dbReference>
<dbReference type="AlphaFoldDB" id="A0A1T5CE72"/>
<name>A0A1T5CE72_9FLAO</name>
<gene>
    <name evidence="3" type="ORF">SAMN05660866_02225</name>
</gene>
<reference evidence="4" key="1">
    <citation type="submission" date="2017-02" db="EMBL/GenBank/DDBJ databases">
        <authorList>
            <person name="Varghese N."/>
            <person name="Submissions S."/>
        </authorList>
    </citation>
    <scope>NUCLEOTIDE SEQUENCE [LARGE SCALE GENOMIC DNA]</scope>
    <source>
        <strain evidence="4">DSM 23546</strain>
    </source>
</reference>
<dbReference type="Gene3D" id="3.40.50.2300">
    <property type="match status" value="1"/>
</dbReference>
<dbReference type="PANTHER" id="PTHR44520">
    <property type="entry name" value="RESPONSE REGULATOR RCP1-RELATED"/>
    <property type="match status" value="1"/>
</dbReference>
<feature type="modified residue" description="4-aspartylphosphate" evidence="1">
    <location>
        <position position="65"/>
    </location>
</feature>
<dbReference type="SMART" id="SM00448">
    <property type="entry name" value="REC"/>
    <property type="match status" value="1"/>
</dbReference>
<evidence type="ECO:0000256" key="1">
    <source>
        <dbReference type="PROSITE-ProRule" id="PRU00169"/>
    </source>
</evidence>
<dbReference type="InterPro" id="IPR052893">
    <property type="entry name" value="TCS_response_regulator"/>
</dbReference>
<proteinExistence type="predicted"/>
<evidence type="ECO:0000313" key="4">
    <source>
        <dbReference type="Proteomes" id="UP000190339"/>
    </source>
</evidence>
<dbReference type="OrthoDB" id="673128at2"/>